<sequence>MLPCFIYMFLAFMFISNAIEATTSTNENKNNSLTFPRLTTKCATGKVYKNGRCLDVFCSNGFIEELSTCVKKSNDNNEVISKPNFNSCIMTNSASIYMKFIGTVSSQDFENIESGYSLKQTRDDYIIEIIPKNKQTLFKVEKDIENWIKNSNVQSLAVVSTKVSYSSLYGFDIGRTFANESICADLETFPVENKNFMLNCSYNMNNKIYQSHEYVIWSEEHKKEKVYQRKISVCNNFYHTKNQFCRMQLLDNYKIKNFSVVNNKTILNPNSYLPFPEGIAICKSTQTDVFPMTIKISNYWTIALYILPASMFCYVWLITVHFCFKSLRNTLGYINVGFCFSFLIADVLLYAELFTSEYCSFFGIAMHWTLLLGFTWLLLLSCEICRTRYASLTGNMTSFKRIIAYVIIALFVASSGIIFQIFFSSGESLKEYKSGHKSSTSHNYYHLLESCWICALRSNMFSYILPISIVTIISILLLTISMIMMKRNNGVNTANNSSQCKSNSPQQLALKISLIVFMIEGLSFLKLTSVSSTYAFAVCYTITRSLKGVIIFLVMILSETLRTLHINKIKSLICKPKESDDDIRMQSVALVNVKESCQDEIESETTHF</sequence>
<feature type="transmembrane region" description="Helical" evidence="1">
    <location>
        <begin position="508"/>
        <end position="528"/>
    </location>
</feature>
<dbReference type="Gene3D" id="1.20.1070.10">
    <property type="entry name" value="Rhodopsin 7-helix transmembrane proteins"/>
    <property type="match status" value="1"/>
</dbReference>
<dbReference type="GeneID" id="105848857"/>
<keyword evidence="2" id="KW-0732">Signal</keyword>
<name>A0ABM4BS47_HYDVU</name>
<feature type="chain" id="PRO_5045553704" evidence="2">
    <location>
        <begin position="22"/>
        <end position="608"/>
    </location>
</feature>
<proteinExistence type="predicted"/>
<keyword evidence="1" id="KW-1133">Transmembrane helix</keyword>
<feature type="transmembrane region" description="Helical" evidence="1">
    <location>
        <begin position="361"/>
        <end position="381"/>
    </location>
</feature>
<gene>
    <name evidence="4" type="primary">LOC105848857</name>
</gene>
<feature type="transmembrane region" description="Helical" evidence="1">
    <location>
        <begin position="534"/>
        <end position="558"/>
    </location>
</feature>
<dbReference type="PANTHER" id="PTHR45902">
    <property type="entry name" value="LATROPHILIN RECEPTOR-LIKE PROTEIN A"/>
    <property type="match status" value="1"/>
</dbReference>
<dbReference type="Proteomes" id="UP001652625">
    <property type="component" value="Chromosome 04"/>
</dbReference>
<reference evidence="4" key="1">
    <citation type="submission" date="2025-08" db="UniProtKB">
        <authorList>
            <consortium name="RefSeq"/>
        </authorList>
    </citation>
    <scope>IDENTIFICATION</scope>
</reference>
<keyword evidence="3" id="KW-1185">Reference proteome</keyword>
<evidence type="ECO:0000313" key="4">
    <source>
        <dbReference type="RefSeq" id="XP_065651963.1"/>
    </source>
</evidence>
<accession>A0ABM4BS47</accession>
<dbReference type="RefSeq" id="XP_065651963.1">
    <property type="nucleotide sequence ID" value="XM_065795891.1"/>
</dbReference>
<evidence type="ECO:0000256" key="1">
    <source>
        <dbReference type="SAM" id="Phobius"/>
    </source>
</evidence>
<feature type="signal peptide" evidence="2">
    <location>
        <begin position="1"/>
        <end position="21"/>
    </location>
</feature>
<dbReference type="PANTHER" id="PTHR45902:SF1">
    <property type="entry name" value="LATROPHILIN RECEPTOR-LIKE PROTEIN A"/>
    <property type="match status" value="1"/>
</dbReference>
<organism evidence="3 4">
    <name type="scientific">Hydra vulgaris</name>
    <name type="common">Hydra</name>
    <name type="synonym">Hydra attenuata</name>
    <dbReference type="NCBI Taxonomy" id="6087"/>
    <lineage>
        <taxon>Eukaryota</taxon>
        <taxon>Metazoa</taxon>
        <taxon>Cnidaria</taxon>
        <taxon>Hydrozoa</taxon>
        <taxon>Hydroidolina</taxon>
        <taxon>Anthoathecata</taxon>
        <taxon>Aplanulata</taxon>
        <taxon>Hydridae</taxon>
        <taxon>Hydra</taxon>
    </lineage>
</organism>
<feature type="transmembrane region" description="Helical" evidence="1">
    <location>
        <begin position="299"/>
        <end position="324"/>
    </location>
</feature>
<keyword evidence="1" id="KW-0812">Transmembrane</keyword>
<evidence type="ECO:0000313" key="3">
    <source>
        <dbReference type="Proteomes" id="UP001652625"/>
    </source>
</evidence>
<feature type="transmembrane region" description="Helical" evidence="1">
    <location>
        <begin position="402"/>
        <end position="423"/>
    </location>
</feature>
<evidence type="ECO:0000256" key="2">
    <source>
        <dbReference type="SAM" id="SignalP"/>
    </source>
</evidence>
<feature type="transmembrane region" description="Helical" evidence="1">
    <location>
        <begin position="460"/>
        <end position="480"/>
    </location>
</feature>
<feature type="transmembrane region" description="Helical" evidence="1">
    <location>
        <begin position="331"/>
        <end position="349"/>
    </location>
</feature>
<keyword evidence="1" id="KW-0472">Membrane</keyword>
<protein>
    <submittedName>
        <fullName evidence="4">Uncharacterized protein LOC105848857</fullName>
    </submittedName>
</protein>
<dbReference type="InterPro" id="IPR053231">
    <property type="entry name" value="GPCR_LN-TM7"/>
</dbReference>